<dbReference type="Pfam" id="PF24564">
    <property type="entry name" value="DUF7605"/>
    <property type="match status" value="1"/>
</dbReference>
<evidence type="ECO:0000313" key="3">
    <source>
        <dbReference type="EMBL" id="KAF2866503.1"/>
    </source>
</evidence>
<dbReference type="OrthoDB" id="3598281at2759"/>
<reference evidence="3 4" key="1">
    <citation type="submission" date="2020-01" db="EMBL/GenBank/DDBJ databases">
        <authorList>
            <consortium name="DOE Joint Genome Institute"/>
            <person name="Haridas S."/>
            <person name="Albert R."/>
            <person name="Binder M."/>
            <person name="Bloem J."/>
            <person name="Labutti K."/>
            <person name="Salamov A."/>
            <person name="Andreopoulos B."/>
            <person name="Baker S.E."/>
            <person name="Barry K."/>
            <person name="Bills G."/>
            <person name="Bluhm B.H."/>
            <person name="Cannon C."/>
            <person name="Castanera R."/>
            <person name="Culley D.E."/>
            <person name="Daum C."/>
            <person name="Ezra D."/>
            <person name="Gonzalez J.B."/>
            <person name="Henrissat B."/>
            <person name="Kuo A."/>
            <person name="Liang C."/>
            <person name="Lipzen A."/>
            <person name="Lutzoni F."/>
            <person name="Magnuson J."/>
            <person name="Mondo S."/>
            <person name="Nolan M."/>
            <person name="Ohm R."/>
            <person name="Pangilinan J."/>
            <person name="Park H.-J.H."/>
            <person name="Ramirez L."/>
            <person name="Alfaro M."/>
            <person name="Sun H."/>
            <person name="Tritt A."/>
            <person name="Yoshinaga Y."/>
            <person name="Zwiers L.-H.L."/>
            <person name="Turgeon B.G."/>
            <person name="Goodwin S.B."/>
            <person name="Spatafora J.W."/>
            <person name="Crous P.W."/>
            <person name="Grigoriev I.V."/>
        </authorList>
    </citation>
    <scope>NUCLEOTIDE SEQUENCE [LARGE SCALE GENOMIC DNA]</scope>
    <source>
        <strain evidence="3 4">CBS 611.86</strain>
    </source>
</reference>
<dbReference type="SUPFAM" id="SSF52540">
    <property type="entry name" value="P-loop containing nucleoside triphosphate hydrolases"/>
    <property type="match status" value="1"/>
</dbReference>
<protein>
    <recommendedName>
        <fullName evidence="2">DUF7605 domain-containing protein</fullName>
    </recommendedName>
</protein>
<gene>
    <name evidence="3" type="ORF">BDV95DRAFT_504588</name>
</gene>
<dbReference type="CDD" id="cd00882">
    <property type="entry name" value="Ras_like_GTPase"/>
    <property type="match status" value="1"/>
</dbReference>
<feature type="domain" description="DUF7605" evidence="2">
    <location>
        <begin position="626"/>
        <end position="781"/>
    </location>
</feature>
<name>A0A7C8M5R3_9PLEO</name>
<proteinExistence type="predicted"/>
<dbReference type="AlphaFoldDB" id="A0A7C8M5R3"/>
<organism evidence="3 4">
    <name type="scientific">Massariosphaeria phaeospora</name>
    <dbReference type="NCBI Taxonomy" id="100035"/>
    <lineage>
        <taxon>Eukaryota</taxon>
        <taxon>Fungi</taxon>
        <taxon>Dikarya</taxon>
        <taxon>Ascomycota</taxon>
        <taxon>Pezizomycotina</taxon>
        <taxon>Dothideomycetes</taxon>
        <taxon>Pleosporomycetidae</taxon>
        <taxon>Pleosporales</taxon>
        <taxon>Pleosporales incertae sedis</taxon>
        <taxon>Massariosphaeria</taxon>
    </lineage>
</organism>
<feature type="region of interest" description="Disordered" evidence="1">
    <location>
        <begin position="784"/>
        <end position="806"/>
    </location>
</feature>
<sequence length="924" mass="103697">MDNIKIVSPSPASYCSLHSGTNDRLRSPRLALLTENLLETQHEQLLENINTLVSPSAPISQSGDEFLYDSSMEELPHEPFFAPDFQAALASTKQEVTEISLALWGCPTSHQMRSDLHSLRGCAQELSRFESVRTRTVGLVGGSRMGKSSIINSLLDHPCLAQSSSENGQSIPIITEYRFRPAYYDEPFNIEIDYMGIDEIKELIDELIRTWRAYHAPALQDVEMGDERSDIKTRSEVAWQTLRVMFRSHTIFTKDFLLGYQDEADIPLVEILQQWALEFLDGRPGGLHTNTWSVAAFSLEECIDELDAFISDPVEESMPALWPFIRVVRVYLRASLLQTGLVLADCPAPHKLDFARARQTERYLRNCHEIFAVTTIGHALSDNAVSDIVKRFGRHRPLQIICTKSEDVVARTVERKDPTVSLQVRTWRQQIEVLKKQVKRNEAQRRHGVPGALAEELRTRDMLQDLEHGLKRFLVERRNRQVATELIGRYAEDIQLGDLQVFCVSNMDYIEHRYDEQIRAESRLELSGIVNLRRYCHSIPARAQFEAAATFVKYSVPAFLGSLRQWAVTDLDDTADEKTAEVCRLIKHLEGIAIKKLVLPSAQVHITRTNLNHEFAAAIVLPIREHRSEWRNAALETNKEWTKWDPERFATFCHQSGTHDTETTGPRNWNEELIAPMRLHLQSNWGFFQESVDESQEELIASLLQTFDEICAPLKGTAAPTAIQNFLDNTHPRIQAIAYIIRTAFSDLLEGSLQIESDALYGHTSSYIAGLMAPAYHAASSFSPSRQQKSISSPRTHSPPPSPSLSLVDAQRKHLLTTHIASARLFPKLATQIEKSHRGVVHACFNAMVAGIAPEVDAFIRDLGSIAVAVGGSGGAKNGSEAQWFPEFAERLRGRIGVADGVAGEAMRVVEELEGGSGAWVEGA</sequence>
<dbReference type="InterPro" id="IPR027417">
    <property type="entry name" value="P-loop_NTPase"/>
</dbReference>
<evidence type="ECO:0000313" key="4">
    <source>
        <dbReference type="Proteomes" id="UP000481861"/>
    </source>
</evidence>
<evidence type="ECO:0000256" key="1">
    <source>
        <dbReference type="SAM" id="MobiDB-lite"/>
    </source>
</evidence>
<evidence type="ECO:0000259" key="2">
    <source>
        <dbReference type="Pfam" id="PF24564"/>
    </source>
</evidence>
<dbReference type="EMBL" id="JAADJZ010000027">
    <property type="protein sequence ID" value="KAF2866503.1"/>
    <property type="molecule type" value="Genomic_DNA"/>
</dbReference>
<dbReference type="Proteomes" id="UP000481861">
    <property type="component" value="Unassembled WGS sequence"/>
</dbReference>
<dbReference type="PANTHER" id="PTHR36681:SF3">
    <property type="entry name" value="NUCLEAR GTPASE, GERMINAL CENTER-ASSOCIATED, TANDEM DUPLICATE 3"/>
    <property type="match status" value="1"/>
</dbReference>
<dbReference type="PANTHER" id="PTHR36681">
    <property type="entry name" value="NUCLEAR GTPASE, GERMINAL CENTER-ASSOCIATED, TANDEM DUPLICATE 3"/>
    <property type="match status" value="1"/>
</dbReference>
<accession>A0A7C8M5R3</accession>
<keyword evidence="4" id="KW-1185">Reference proteome</keyword>
<comment type="caution">
    <text evidence="3">The sequence shown here is derived from an EMBL/GenBank/DDBJ whole genome shotgun (WGS) entry which is preliminary data.</text>
</comment>
<dbReference type="Gene3D" id="3.40.50.300">
    <property type="entry name" value="P-loop containing nucleotide triphosphate hydrolases"/>
    <property type="match status" value="1"/>
</dbReference>
<dbReference type="InterPro" id="IPR056024">
    <property type="entry name" value="DUF7605"/>
</dbReference>